<accession>A0A8H3Z9L9</accession>
<protein>
    <submittedName>
        <fullName evidence="1">Uncharacterized protein</fullName>
    </submittedName>
</protein>
<comment type="caution">
    <text evidence="1">The sequence shown here is derived from an EMBL/GenBank/DDBJ whole genome shotgun (WGS) entry which is preliminary data.</text>
</comment>
<sequence>MSEQVPLTSGADTTSFTDPLLQMVASAKLRSWLNVILHDALSNSQSSTETQVARFFHMCTGNPLLANALARVYRIVTTHLRFAPIRAFVLNLFKTVFLSRWRMTLKVEAKTSEFINIIAYVRKERPTQYEVVVESSHSTKALQDGIYYPRGVFYFLRRRAVVSVSTGLQNGNNQQGKLVLTASGFHPQEALQDFVKLCKDSAGPRSKISLNGDTVYRPDEKKMKALKDVKRFWSQKHEAETRTINHPHRRRYLFHGKPGPGKTETFVLVKGNKSRF</sequence>
<dbReference type="AlphaFoldDB" id="A0A8H3Z9L9"/>
<dbReference type="EMBL" id="WNWS01000050">
    <property type="protein sequence ID" value="KAE9984446.1"/>
    <property type="molecule type" value="Genomic_DNA"/>
</dbReference>
<evidence type="ECO:0000313" key="1">
    <source>
        <dbReference type="EMBL" id="KAE9984446.1"/>
    </source>
</evidence>
<gene>
    <name evidence="1" type="ORF">EG328_008745</name>
</gene>
<name>A0A8H3Z9L9_VENIN</name>
<dbReference type="Proteomes" id="UP000447873">
    <property type="component" value="Unassembled WGS sequence"/>
</dbReference>
<evidence type="ECO:0000313" key="2">
    <source>
        <dbReference type="Proteomes" id="UP000447873"/>
    </source>
</evidence>
<reference evidence="1 2" key="1">
    <citation type="submission" date="2018-12" db="EMBL/GenBank/DDBJ databases">
        <title>Venturia inaequalis Genome Resource.</title>
        <authorList>
            <person name="Lichtner F.J."/>
        </authorList>
    </citation>
    <scope>NUCLEOTIDE SEQUENCE [LARGE SCALE GENOMIC DNA]</scope>
    <source>
        <strain evidence="1 2">120213</strain>
    </source>
</reference>
<proteinExistence type="predicted"/>
<organism evidence="1 2">
    <name type="scientific">Venturia inaequalis</name>
    <name type="common">Apple scab fungus</name>
    <dbReference type="NCBI Taxonomy" id="5025"/>
    <lineage>
        <taxon>Eukaryota</taxon>
        <taxon>Fungi</taxon>
        <taxon>Dikarya</taxon>
        <taxon>Ascomycota</taxon>
        <taxon>Pezizomycotina</taxon>
        <taxon>Dothideomycetes</taxon>
        <taxon>Pleosporomycetidae</taxon>
        <taxon>Venturiales</taxon>
        <taxon>Venturiaceae</taxon>
        <taxon>Venturia</taxon>
    </lineage>
</organism>